<sequence length="130" mass="14073">MPSLRRGPETASHSGWGKPTKPPAHDADCGSHTAAGPATTTGSHFSRLLLPDGRVVSFQNGLGELEPLSRKRTPAEAATLSGRTRLFSTGPQYTNELHLVGHAIPLLQEERAVDQRRTTRPRRTRVDSAC</sequence>
<keyword evidence="3" id="KW-1185">Reference proteome</keyword>
<dbReference type="EMBL" id="JAINUG010000211">
    <property type="protein sequence ID" value="KAJ8387429.1"/>
    <property type="molecule type" value="Genomic_DNA"/>
</dbReference>
<feature type="region of interest" description="Disordered" evidence="1">
    <location>
        <begin position="1"/>
        <end position="45"/>
    </location>
</feature>
<name>A0AAD7RNH5_9TELE</name>
<organism evidence="2 3">
    <name type="scientific">Aldrovandia affinis</name>
    <dbReference type="NCBI Taxonomy" id="143900"/>
    <lineage>
        <taxon>Eukaryota</taxon>
        <taxon>Metazoa</taxon>
        <taxon>Chordata</taxon>
        <taxon>Craniata</taxon>
        <taxon>Vertebrata</taxon>
        <taxon>Euteleostomi</taxon>
        <taxon>Actinopterygii</taxon>
        <taxon>Neopterygii</taxon>
        <taxon>Teleostei</taxon>
        <taxon>Notacanthiformes</taxon>
        <taxon>Halosauridae</taxon>
        <taxon>Aldrovandia</taxon>
    </lineage>
</organism>
<evidence type="ECO:0000256" key="1">
    <source>
        <dbReference type="SAM" id="MobiDB-lite"/>
    </source>
</evidence>
<evidence type="ECO:0000313" key="2">
    <source>
        <dbReference type="EMBL" id="KAJ8387429.1"/>
    </source>
</evidence>
<protein>
    <submittedName>
        <fullName evidence="2">Uncharacterized protein</fullName>
    </submittedName>
</protein>
<dbReference type="AlphaFoldDB" id="A0AAD7RNH5"/>
<comment type="caution">
    <text evidence="2">The sequence shown here is derived from an EMBL/GenBank/DDBJ whole genome shotgun (WGS) entry which is preliminary data.</text>
</comment>
<gene>
    <name evidence="2" type="ORF">AAFF_G00156670</name>
</gene>
<dbReference type="Proteomes" id="UP001221898">
    <property type="component" value="Unassembled WGS sequence"/>
</dbReference>
<evidence type="ECO:0000313" key="3">
    <source>
        <dbReference type="Proteomes" id="UP001221898"/>
    </source>
</evidence>
<feature type="region of interest" description="Disordered" evidence="1">
    <location>
        <begin position="111"/>
        <end position="130"/>
    </location>
</feature>
<accession>A0AAD7RNH5</accession>
<reference evidence="2" key="1">
    <citation type="journal article" date="2023" name="Science">
        <title>Genome structures resolve the early diversification of teleost fishes.</title>
        <authorList>
            <person name="Parey E."/>
            <person name="Louis A."/>
            <person name="Montfort J."/>
            <person name="Bouchez O."/>
            <person name="Roques C."/>
            <person name="Iampietro C."/>
            <person name="Lluch J."/>
            <person name="Castinel A."/>
            <person name="Donnadieu C."/>
            <person name="Desvignes T."/>
            <person name="Floi Bucao C."/>
            <person name="Jouanno E."/>
            <person name="Wen M."/>
            <person name="Mejri S."/>
            <person name="Dirks R."/>
            <person name="Jansen H."/>
            <person name="Henkel C."/>
            <person name="Chen W.J."/>
            <person name="Zahm M."/>
            <person name="Cabau C."/>
            <person name="Klopp C."/>
            <person name="Thompson A.W."/>
            <person name="Robinson-Rechavi M."/>
            <person name="Braasch I."/>
            <person name="Lecointre G."/>
            <person name="Bobe J."/>
            <person name="Postlethwait J.H."/>
            <person name="Berthelot C."/>
            <person name="Roest Crollius H."/>
            <person name="Guiguen Y."/>
        </authorList>
    </citation>
    <scope>NUCLEOTIDE SEQUENCE</scope>
    <source>
        <strain evidence="2">NC1722</strain>
    </source>
</reference>
<proteinExistence type="predicted"/>